<sequence>MAYPTSLKKGFSEMGSGAEDEKGIIPQISSLSRTCPQNPPLLKLKNGARENPRTIKPAEVGKRLQGRDLDFGSIRTVGVSVISKALWGEPGVKNNVKWQKLTLVLPVQAYSSPQGARYSLP</sequence>
<keyword evidence="2" id="KW-1185">Reference proteome</keyword>
<dbReference type="Proteomes" id="UP000283530">
    <property type="component" value="Unassembled WGS sequence"/>
</dbReference>
<dbReference type="AlphaFoldDB" id="A0A443NC34"/>
<name>A0A443NC34_9MAGN</name>
<evidence type="ECO:0000313" key="1">
    <source>
        <dbReference type="EMBL" id="RWR76082.1"/>
    </source>
</evidence>
<accession>A0A443NC34</accession>
<dbReference type="EMBL" id="QPKB01000002">
    <property type="protein sequence ID" value="RWR76082.1"/>
    <property type="molecule type" value="Genomic_DNA"/>
</dbReference>
<reference evidence="1 2" key="1">
    <citation type="journal article" date="2019" name="Nat. Plants">
        <title>Stout camphor tree genome fills gaps in understanding of flowering plant genome evolution.</title>
        <authorList>
            <person name="Chaw S.M."/>
            <person name="Liu Y.C."/>
            <person name="Wu Y.W."/>
            <person name="Wang H.Y."/>
            <person name="Lin C.I."/>
            <person name="Wu C.S."/>
            <person name="Ke H.M."/>
            <person name="Chang L.Y."/>
            <person name="Hsu C.Y."/>
            <person name="Yang H.T."/>
            <person name="Sudianto E."/>
            <person name="Hsu M.H."/>
            <person name="Wu K.P."/>
            <person name="Wang L.N."/>
            <person name="Leebens-Mack J.H."/>
            <person name="Tsai I.J."/>
        </authorList>
    </citation>
    <scope>NUCLEOTIDE SEQUENCE [LARGE SCALE GENOMIC DNA]</scope>
    <source>
        <strain evidence="2">cv. Chaw 1501</strain>
        <tissue evidence="1">Young leaves</tissue>
    </source>
</reference>
<evidence type="ECO:0000313" key="2">
    <source>
        <dbReference type="Proteomes" id="UP000283530"/>
    </source>
</evidence>
<gene>
    <name evidence="1" type="ORF">CKAN_00449400</name>
</gene>
<proteinExistence type="predicted"/>
<comment type="caution">
    <text evidence="1">The sequence shown here is derived from an EMBL/GenBank/DDBJ whole genome shotgun (WGS) entry which is preliminary data.</text>
</comment>
<organism evidence="1 2">
    <name type="scientific">Cinnamomum micranthum f. kanehirae</name>
    <dbReference type="NCBI Taxonomy" id="337451"/>
    <lineage>
        <taxon>Eukaryota</taxon>
        <taxon>Viridiplantae</taxon>
        <taxon>Streptophyta</taxon>
        <taxon>Embryophyta</taxon>
        <taxon>Tracheophyta</taxon>
        <taxon>Spermatophyta</taxon>
        <taxon>Magnoliopsida</taxon>
        <taxon>Magnoliidae</taxon>
        <taxon>Laurales</taxon>
        <taxon>Lauraceae</taxon>
        <taxon>Cinnamomum</taxon>
    </lineage>
</organism>
<protein>
    <submittedName>
        <fullName evidence="1">Uncharacterized protein</fullName>
    </submittedName>
</protein>